<feature type="binding site" evidence="4">
    <location>
        <position position="153"/>
    </location>
    <ligand>
        <name>Zn(2+)</name>
        <dbReference type="ChEBI" id="CHEBI:29105"/>
    </ligand>
</feature>
<dbReference type="InterPro" id="IPR050134">
    <property type="entry name" value="NAD-dep_sirtuin_deacylases"/>
</dbReference>
<feature type="active site" description="Proton acceptor" evidence="4">
    <location>
        <position position="129"/>
    </location>
</feature>
<dbReference type="PATRIC" id="fig|1349767.4.peg.3550"/>
<dbReference type="AlphaFoldDB" id="W0V3G7"/>
<protein>
    <recommendedName>
        <fullName evidence="1">protein acetyllysine N-acetyltransferase</fullName>
        <ecNumber evidence="1">2.3.1.286</ecNumber>
    </recommendedName>
</protein>
<dbReference type="eggNOG" id="COG0846">
    <property type="taxonomic scope" value="Bacteria"/>
</dbReference>
<dbReference type="PANTHER" id="PTHR11085">
    <property type="entry name" value="NAD-DEPENDENT PROTEIN DEACYLASE SIRTUIN-5, MITOCHONDRIAL-RELATED"/>
    <property type="match status" value="1"/>
</dbReference>
<feature type="region of interest" description="Disordered" evidence="5">
    <location>
        <begin position="41"/>
        <end position="60"/>
    </location>
</feature>
<keyword evidence="3" id="KW-0520">NAD</keyword>
<organism evidence="7 8">
    <name type="scientific">Janthinobacterium agaricidamnosum NBRC 102515 = DSM 9628</name>
    <dbReference type="NCBI Taxonomy" id="1349767"/>
    <lineage>
        <taxon>Bacteria</taxon>
        <taxon>Pseudomonadati</taxon>
        <taxon>Pseudomonadota</taxon>
        <taxon>Betaproteobacteria</taxon>
        <taxon>Burkholderiales</taxon>
        <taxon>Oxalobacteraceae</taxon>
        <taxon>Janthinobacterium</taxon>
    </lineage>
</organism>
<dbReference type="KEGG" id="jag:GJA_1775"/>
<dbReference type="InterPro" id="IPR029035">
    <property type="entry name" value="DHS-like_NAD/FAD-binding_dom"/>
</dbReference>
<evidence type="ECO:0000256" key="1">
    <source>
        <dbReference type="ARBA" id="ARBA00012928"/>
    </source>
</evidence>
<evidence type="ECO:0000259" key="6">
    <source>
        <dbReference type="PROSITE" id="PS50305"/>
    </source>
</evidence>
<name>W0V3G7_9BURK</name>
<keyword evidence="8" id="KW-1185">Reference proteome</keyword>
<keyword evidence="4" id="KW-0862">Zinc</keyword>
<dbReference type="HOGENOM" id="CLU_1413476_0_0_4"/>
<evidence type="ECO:0000313" key="7">
    <source>
        <dbReference type="EMBL" id="CDG82411.1"/>
    </source>
</evidence>
<dbReference type="GO" id="GO:0046872">
    <property type="term" value="F:metal ion binding"/>
    <property type="evidence" value="ECO:0007669"/>
    <property type="project" value="UniProtKB-KW"/>
</dbReference>
<keyword evidence="4" id="KW-0479">Metal-binding</keyword>
<dbReference type="SUPFAM" id="SSF52467">
    <property type="entry name" value="DHS-like NAD/FAD-binding domain"/>
    <property type="match status" value="1"/>
</dbReference>
<dbReference type="GO" id="GO:0016757">
    <property type="term" value="F:glycosyltransferase activity"/>
    <property type="evidence" value="ECO:0007669"/>
    <property type="project" value="UniProtKB-KW"/>
</dbReference>
<feature type="binding site" evidence="4">
    <location>
        <position position="183"/>
    </location>
    <ligand>
        <name>Zn(2+)</name>
        <dbReference type="ChEBI" id="CHEBI:29105"/>
    </ligand>
</feature>
<sequence length="192" mass="21343">MKKNMLAATLEHEAAERLAHFVERHPDLLILSGAGISTASGIPDYRDKDGRRRGNPPIQGPDFRRHEAVRRRYWARSMVGWPALARAQPNPGHLAIAELQAGARVASLVTQNVDGLHQRAGSRQVTELHGSIHSVVCLDCCALLRAAWCRISCSKTIRNWPMPRRRRMAMRTWSHRGSTPFACRTASTAAAP</sequence>
<evidence type="ECO:0000313" key="8">
    <source>
        <dbReference type="Proteomes" id="UP000027604"/>
    </source>
</evidence>
<dbReference type="EC" id="2.3.1.286" evidence="1"/>
<reference evidence="7 8" key="1">
    <citation type="journal article" date="2015" name="Genome Announc.">
        <title>Genome Sequence of Mushroom Soft-Rot Pathogen Janthinobacterium agaricidamnosum.</title>
        <authorList>
            <person name="Graupner K."/>
            <person name="Lackner G."/>
            <person name="Hertweck C."/>
        </authorList>
    </citation>
    <scope>NUCLEOTIDE SEQUENCE [LARGE SCALE GENOMIC DNA]</scope>
    <source>
        <strain evidence="8">NBRC 102515 / DSM 9628</strain>
    </source>
</reference>
<dbReference type="GO" id="GO:0017136">
    <property type="term" value="F:histone deacetylase activity, NAD-dependent"/>
    <property type="evidence" value="ECO:0007669"/>
    <property type="project" value="TreeGrafter"/>
</dbReference>
<dbReference type="InterPro" id="IPR026590">
    <property type="entry name" value="Ssirtuin_cat_dom"/>
</dbReference>
<dbReference type="Gene3D" id="3.30.1600.10">
    <property type="entry name" value="SIR2/SIRT2 'Small Domain"/>
    <property type="match status" value="1"/>
</dbReference>
<dbReference type="Gene3D" id="3.40.50.1220">
    <property type="entry name" value="TPP-binding domain"/>
    <property type="match status" value="1"/>
</dbReference>
<evidence type="ECO:0000256" key="2">
    <source>
        <dbReference type="ARBA" id="ARBA00022679"/>
    </source>
</evidence>
<feature type="binding site" evidence="4">
    <location>
        <position position="137"/>
    </location>
    <ligand>
        <name>Zn(2+)</name>
        <dbReference type="ChEBI" id="CHEBI:29105"/>
    </ligand>
</feature>
<dbReference type="GO" id="GO:0070403">
    <property type="term" value="F:NAD+ binding"/>
    <property type="evidence" value="ECO:0007669"/>
    <property type="project" value="InterPro"/>
</dbReference>
<proteinExistence type="predicted"/>
<evidence type="ECO:0000256" key="5">
    <source>
        <dbReference type="SAM" id="MobiDB-lite"/>
    </source>
</evidence>
<dbReference type="Proteomes" id="UP000027604">
    <property type="component" value="Chromosome I"/>
</dbReference>
<dbReference type="PROSITE" id="PS50305">
    <property type="entry name" value="SIRTUIN"/>
    <property type="match status" value="1"/>
</dbReference>
<feature type="binding site" evidence="4">
    <location>
        <position position="140"/>
    </location>
    <ligand>
        <name>Zn(2+)</name>
        <dbReference type="ChEBI" id="CHEBI:29105"/>
    </ligand>
</feature>
<dbReference type="EMBL" id="HG322949">
    <property type="protein sequence ID" value="CDG82411.1"/>
    <property type="molecule type" value="Genomic_DNA"/>
</dbReference>
<dbReference type="STRING" id="1349767.GJA_1775"/>
<dbReference type="InterPro" id="IPR003000">
    <property type="entry name" value="Sirtuin"/>
</dbReference>
<dbReference type="PANTHER" id="PTHR11085:SF10">
    <property type="entry name" value="NAD-DEPENDENT PROTEIN DEACYLASE SIRTUIN-5, MITOCHONDRIAL-RELATED"/>
    <property type="match status" value="1"/>
</dbReference>
<keyword evidence="7" id="KW-0328">Glycosyltransferase</keyword>
<dbReference type="Pfam" id="PF02146">
    <property type="entry name" value="SIR2"/>
    <property type="match status" value="1"/>
</dbReference>
<feature type="domain" description="Deacetylase sirtuin-type" evidence="6">
    <location>
        <begin position="7"/>
        <end position="192"/>
    </location>
</feature>
<keyword evidence="2 7" id="KW-0808">Transferase</keyword>
<evidence type="ECO:0000256" key="3">
    <source>
        <dbReference type="ARBA" id="ARBA00023027"/>
    </source>
</evidence>
<gene>
    <name evidence="7" type="primary">Sirt4</name>
    <name evidence="7" type="ORF">GJA_1775</name>
</gene>
<evidence type="ECO:0000256" key="4">
    <source>
        <dbReference type="PROSITE-ProRule" id="PRU00236"/>
    </source>
</evidence>
<accession>W0V3G7</accession>
<dbReference type="InterPro" id="IPR026591">
    <property type="entry name" value="Sirtuin_cat_small_dom_sf"/>
</dbReference>